<dbReference type="Gene3D" id="3.40.50.2300">
    <property type="match status" value="1"/>
</dbReference>
<evidence type="ECO:0000256" key="3">
    <source>
        <dbReference type="PROSITE-ProRule" id="PRU00169"/>
    </source>
</evidence>
<gene>
    <name evidence="5" type="ORF">IQ249_17985</name>
</gene>
<feature type="modified residue" description="4-aspartylphosphate" evidence="3">
    <location>
        <position position="52"/>
    </location>
</feature>
<keyword evidence="2" id="KW-0902">Two-component regulatory system</keyword>
<evidence type="ECO:0000259" key="4">
    <source>
        <dbReference type="PROSITE" id="PS50110"/>
    </source>
</evidence>
<evidence type="ECO:0000256" key="2">
    <source>
        <dbReference type="ARBA" id="ARBA00023012"/>
    </source>
</evidence>
<proteinExistence type="predicted"/>
<evidence type="ECO:0000313" key="5">
    <source>
        <dbReference type="EMBL" id="MBE9117792.1"/>
    </source>
</evidence>
<comment type="caution">
    <text evidence="5">The sequence shown here is derived from an EMBL/GenBank/DDBJ whole genome shotgun (WGS) entry which is preliminary data.</text>
</comment>
<dbReference type="AlphaFoldDB" id="A0A8J7DYU7"/>
<feature type="domain" description="Response regulatory" evidence="4">
    <location>
        <begin position="3"/>
        <end position="119"/>
    </location>
</feature>
<dbReference type="EMBL" id="JADEWZ010000030">
    <property type="protein sequence ID" value="MBE9117792.1"/>
    <property type="molecule type" value="Genomic_DNA"/>
</dbReference>
<name>A0A8J7DYU7_9CYAN</name>
<reference evidence="5" key="1">
    <citation type="submission" date="2020-10" db="EMBL/GenBank/DDBJ databases">
        <authorList>
            <person name="Castelo-Branco R."/>
            <person name="Eusebio N."/>
            <person name="Adriana R."/>
            <person name="Vieira A."/>
            <person name="Brugerolle De Fraissinette N."/>
            <person name="Rezende De Castro R."/>
            <person name="Schneider M.P."/>
            <person name="Vasconcelos V."/>
            <person name="Leao P.N."/>
        </authorList>
    </citation>
    <scope>NUCLEOTIDE SEQUENCE</scope>
    <source>
        <strain evidence="5">LEGE 07157</strain>
    </source>
</reference>
<dbReference type="SMART" id="SM00448">
    <property type="entry name" value="REC"/>
    <property type="match status" value="1"/>
</dbReference>
<dbReference type="PANTHER" id="PTHR44591:SF14">
    <property type="entry name" value="PROTEIN PILG"/>
    <property type="match status" value="1"/>
</dbReference>
<dbReference type="GO" id="GO:0000160">
    <property type="term" value="P:phosphorelay signal transduction system"/>
    <property type="evidence" value="ECO:0007669"/>
    <property type="project" value="UniProtKB-KW"/>
</dbReference>
<keyword evidence="1 3" id="KW-0597">Phosphoprotein</keyword>
<protein>
    <submittedName>
        <fullName evidence="5">Response regulator</fullName>
    </submittedName>
</protein>
<dbReference type="PANTHER" id="PTHR44591">
    <property type="entry name" value="STRESS RESPONSE REGULATOR PROTEIN 1"/>
    <property type="match status" value="1"/>
</dbReference>
<dbReference type="RefSeq" id="WP_194030877.1">
    <property type="nucleotide sequence ID" value="NZ_JADEWZ010000030.1"/>
</dbReference>
<evidence type="ECO:0000313" key="6">
    <source>
        <dbReference type="Proteomes" id="UP000654482"/>
    </source>
</evidence>
<dbReference type="InterPro" id="IPR001789">
    <property type="entry name" value="Sig_transdc_resp-reg_receiver"/>
</dbReference>
<dbReference type="InterPro" id="IPR011006">
    <property type="entry name" value="CheY-like_superfamily"/>
</dbReference>
<dbReference type="SUPFAM" id="SSF52172">
    <property type="entry name" value="CheY-like"/>
    <property type="match status" value="1"/>
</dbReference>
<dbReference type="PROSITE" id="PS50110">
    <property type="entry name" value="RESPONSE_REGULATORY"/>
    <property type="match status" value="1"/>
</dbReference>
<dbReference type="Pfam" id="PF00072">
    <property type="entry name" value="Response_reg"/>
    <property type="match status" value="1"/>
</dbReference>
<sequence>MAVVLIVEDTLTEAEIIGLTLQKAGFETIRATSSEQAKMKLAQQKPDLILLDVVLPGESGFELCRELKGEPETQNIPVVMCSTKDSEMDKFWGMKQGAASYLIKPIVPDELVRTVQLLVRG</sequence>
<keyword evidence="6" id="KW-1185">Reference proteome</keyword>
<dbReference type="Proteomes" id="UP000654482">
    <property type="component" value="Unassembled WGS sequence"/>
</dbReference>
<accession>A0A8J7DYU7</accession>
<dbReference type="InterPro" id="IPR050595">
    <property type="entry name" value="Bact_response_regulator"/>
</dbReference>
<organism evidence="5 6">
    <name type="scientific">Lusitaniella coriacea LEGE 07157</name>
    <dbReference type="NCBI Taxonomy" id="945747"/>
    <lineage>
        <taxon>Bacteria</taxon>
        <taxon>Bacillati</taxon>
        <taxon>Cyanobacteriota</taxon>
        <taxon>Cyanophyceae</taxon>
        <taxon>Spirulinales</taxon>
        <taxon>Lusitaniellaceae</taxon>
        <taxon>Lusitaniella</taxon>
    </lineage>
</organism>
<evidence type="ECO:0000256" key="1">
    <source>
        <dbReference type="ARBA" id="ARBA00022553"/>
    </source>
</evidence>